<feature type="DNA-binding region" description="H-T-H motif" evidence="5">
    <location>
        <begin position="47"/>
        <end position="66"/>
    </location>
</feature>
<evidence type="ECO:0000259" key="7">
    <source>
        <dbReference type="PROSITE" id="PS50977"/>
    </source>
</evidence>
<accession>A0ABQ4FZR3</accession>
<dbReference type="RefSeq" id="WP_204057718.1">
    <property type="nucleotide sequence ID" value="NZ_BAAAGP010000008.1"/>
</dbReference>
<evidence type="ECO:0000256" key="5">
    <source>
        <dbReference type="PROSITE-ProRule" id="PRU00335"/>
    </source>
</evidence>
<evidence type="ECO:0000256" key="1">
    <source>
        <dbReference type="ARBA" id="ARBA00022491"/>
    </source>
</evidence>
<keyword evidence="4" id="KW-0804">Transcription</keyword>
<evidence type="ECO:0000313" key="8">
    <source>
        <dbReference type="EMBL" id="GIH40282.1"/>
    </source>
</evidence>
<evidence type="ECO:0000256" key="3">
    <source>
        <dbReference type="ARBA" id="ARBA00023125"/>
    </source>
</evidence>
<feature type="region of interest" description="Disordered" evidence="6">
    <location>
        <begin position="1"/>
        <end position="20"/>
    </location>
</feature>
<dbReference type="Pfam" id="PF02909">
    <property type="entry name" value="TetR_C_1"/>
    <property type="match status" value="1"/>
</dbReference>
<dbReference type="Pfam" id="PF00440">
    <property type="entry name" value="TetR_N"/>
    <property type="match status" value="1"/>
</dbReference>
<dbReference type="InterPro" id="IPR036271">
    <property type="entry name" value="Tet_transcr_reg_TetR-rel_C_sf"/>
</dbReference>
<dbReference type="Proteomes" id="UP000603904">
    <property type="component" value="Unassembled WGS sequence"/>
</dbReference>
<dbReference type="InterPro" id="IPR001647">
    <property type="entry name" value="HTH_TetR"/>
</dbReference>
<dbReference type="PANTHER" id="PTHR30055:SF151">
    <property type="entry name" value="TRANSCRIPTIONAL REGULATORY PROTEIN"/>
    <property type="match status" value="1"/>
</dbReference>
<dbReference type="PANTHER" id="PTHR30055">
    <property type="entry name" value="HTH-TYPE TRANSCRIPTIONAL REGULATOR RUTR"/>
    <property type="match status" value="1"/>
</dbReference>
<dbReference type="SUPFAM" id="SSF46689">
    <property type="entry name" value="Homeodomain-like"/>
    <property type="match status" value="1"/>
</dbReference>
<sequence length="239" mass="27614">MSQPDMPTPPWERPRKRQATARIPLTQERIVDAAFVVLDRDGYDGLSMRQVAAELKVAVSALYAHVSGKDELLHLMYRRLFEGADLPDPDPDNWQEQVKQFARDGRTRLLRHRDMARISMGQIPFTPDLLPYVEKLLAIFRAAGLPDRVVAIAGDMISTYMDGFTLEESMWQERYREAGDGSWDRMREEFQKYFESLPPQRFPNMVALADLMVDESNDYRFELGLEIIVRGLASYLPEK</sequence>
<keyword evidence="9" id="KW-1185">Reference proteome</keyword>
<keyword evidence="2" id="KW-0805">Transcription regulation</keyword>
<evidence type="ECO:0000313" key="9">
    <source>
        <dbReference type="Proteomes" id="UP000603904"/>
    </source>
</evidence>
<comment type="caution">
    <text evidence="8">The sequence shown here is derived from an EMBL/GenBank/DDBJ whole genome shotgun (WGS) entry which is preliminary data.</text>
</comment>
<dbReference type="Gene3D" id="1.10.357.10">
    <property type="entry name" value="Tetracycline Repressor, domain 2"/>
    <property type="match status" value="1"/>
</dbReference>
<gene>
    <name evidence="8" type="ORF">Mco01_32820</name>
</gene>
<evidence type="ECO:0000256" key="4">
    <source>
        <dbReference type="ARBA" id="ARBA00023163"/>
    </source>
</evidence>
<keyword evidence="1" id="KW-0678">Repressor</keyword>
<proteinExistence type="predicted"/>
<dbReference type="InterPro" id="IPR003012">
    <property type="entry name" value="Tet_transcr_reg_TetR"/>
</dbReference>
<dbReference type="InterPro" id="IPR050109">
    <property type="entry name" value="HTH-type_TetR-like_transc_reg"/>
</dbReference>
<dbReference type="SUPFAM" id="SSF48498">
    <property type="entry name" value="Tetracyclin repressor-like, C-terminal domain"/>
    <property type="match status" value="1"/>
</dbReference>
<dbReference type="EMBL" id="BOOC01000013">
    <property type="protein sequence ID" value="GIH40282.1"/>
    <property type="molecule type" value="Genomic_DNA"/>
</dbReference>
<feature type="compositionally biased region" description="Pro residues" evidence="6">
    <location>
        <begin position="1"/>
        <end position="11"/>
    </location>
</feature>
<evidence type="ECO:0000256" key="2">
    <source>
        <dbReference type="ARBA" id="ARBA00023015"/>
    </source>
</evidence>
<dbReference type="InterPro" id="IPR004111">
    <property type="entry name" value="Repressor_TetR_C"/>
</dbReference>
<dbReference type="PRINTS" id="PR00400">
    <property type="entry name" value="TETREPRESSOR"/>
</dbReference>
<feature type="domain" description="HTH tetR-type" evidence="7">
    <location>
        <begin position="24"/>
        <end position="84"/>
    </location>
</feature>
<name>A0ABQ4FZR3_9ACTN</name>
<reference evidence="8 9" key="1">
    <citation type="submission" date="2021-01" db="EMBL/GenBank/DDBJ databases">
        <title>Whole genome shotgun sequence of Microbispora corallina NBRC 16416.</title>
        <authorList>
            <person name="Komaki H."/>
            <person name="Tamura T."/>
        </authorList>
    </citation>
    <scope>NUCLEOTIDE SEQUENCE [LARGE SCALE GENOMIC DNA]</scope>
    <source>
        <strain evidence="8 9">NBRC 16416</strain>
    </source>
</reference>
<dbReference type="PROSITE" id="PS50977">
    <property type="entry name" value="HTH_TETR_2"/>
    <property type="match status" value="1"/>
</dbReference>
<keyword evidence="3 5" id="KW-0238">DNA-binding</keyword>
<protein>
    <submittedName>
        <fullName evidence="8">Transcriptional regulator</fullName>
    </submittedName>
</protein>
<dbReference type="InterPro" id="IPR009057">
    <property type="entry name" value="Homeodomain-like_sf"/>
</dbReference>
<organism evidence="8 9">
    <name type="scientific">Microbispora corallina</name>
    <dbReference type="NCBI Taxonomy" id="83302"/>
    <lineage>
        <taxon>Bacteria</taxon>
        <taxon>Bacillati</taxon>
        <taxon>Actinomycetota</taxon>
        <taxon>Actinomycetes</taxon>
        <taxon>Streptosporangiales</taxon>
        <taxon>Streptosporangiaceae</taxon>
        <taxon>Microbispora</taxon>
    </lineage>
</organism>
<evidence type="ECO:0000256" key="6">
    <source>
        <dbReference type="SAM" id="MobiDB-lite"/>
    </source>
</evidence>